<evidence type="ECO:0000313" key="1">
    <source>
        <dbReference type="EMBL" id="KAH7841092.1"/>
    </source>
</evidence>
<gene>
    <name evidence="1" type="ORF">Vadar_025470</name>
</gene>
<name>A0ACB7XJY2_9ERIC</name>
<protein>
    <submittedName>
        <fullName evidence="1">Uncharacterized protein</fullName>
    </submittedName>
</protein>
<evidence type="ECO:0000313" key="2">
    <source>
        <dbReference type="Proteomes" id="UP000828048"/>
    </source>
</evidence>
<sequence length="165" mass="18327">MNTTDVWFGCSLTPQPLFGKFIQNRSEPKSLKLHASPVDFPLASKIIVRNLSHSTTQSSLRNEFSTYGQVAEVKLFIDEATKRSKGYASVQYTCQDNAILALESMDHKYVDGRLVFVELAKPRPGHNAFHGYPKTCGPPPQEKVSVLSKKKKKKISVANQDEASG</sequence>
<proteinExistence type="predicted"/>
<keyword evidence="2" id="KW-1185">Reference proteome</keyword>
<comment type="caution">
    <text evidence="1">The sequence shown here is derived from an EMBL/GenBank/DDBJ whole genome shotgun (WGS) entry which is preliminary data.</text>
</comment>
<reference evidence="1 2" key="1">
    <citation type="journal article" date="2021" name="Hortic Res">
        <title>High-quality reference genome and annotation aids understanding of berry development for evergreen blueberry (Vaccinium darrowii).</title>
        <authorList>
            <person name="Yu J."/>
            <person name="Hulse-Kemp A.M."/>
            <person name="Babiker E."/>
            <person name="Staton M."/>
        </authorList>
    </citation>
    <scope>NUCLEOTIDE SEQUENCE [LARGE SCALE GENOMIC DNA]</scope>
    <source>
        <strain evidence="2">cv. NJ 8807/NJ 8810</strain>
        <tissue evidence="1">Young leaf</tissue>
    </source>
</reference>
<organism evidence="1 2">
    <name type="scientific">Vaccinium darrowii</name>
    <dbReference type="NCBI Taxonomy" id="229202"/>
    <lineage>
        <taxon>Eukaryota</taxon>
        <taxon>Viridiplantae</taxon>
        <taxon>Streptophyta</taxon>
        <taxon>Embryophyta</taxon>
        <taxon>Tracheophyta</taxon>
        <taxon>Spermatophyta</taxon>
        <taxon>Magnoliopsida</taxon>
        <taxon>eudicotyledons</taxon>
        <taxon>Gunneridae</taxon>
        <taxon>Pentapetalae</taxon>
        <taxon>asterids</taxon>
        <taxon>Ericales</taxon>
        <taxon>Ericaceae</taxon>
        <taxon>Vaccinioideae</taxon>
        <taxon>Vaccinieae</taxon>
        <taxon>Vaccinium</taxon>
    </lineage>
</organism>
<dbReference type="EMBL" id="CM037160">
    <property type="protein sequence ID" value="KAH7841092.1"/>
    <property type="molecule type" value="Genomic_DNA"/>
</dbReference>
<accession>A0ACB7XJY2</accession>
<dbReference type="Proteomes" id="UP000828048">
    <property type="component" value="Chromosome 10"/>
</dbReference>